<feature type="region of interest" description="Disordered" evidence="1">
    <location>
        <begin position="247"/>
        <end position="276"/>
    </location>
</feature>
<evidence type="ECO:0000313" key="2">
    <source>
        <dbReference type="EMBL" id="KJL49522.1"/>
    </source>
</evidence>
<dbReference type="PATRIC" id="fig|273678.4.peg.227"/>
<feature type="compositionally biased region" description="Polar residues" evidence="1">
    <location>
        <begin position="248"/>
        <end position="259"/>
    </location>
</feature>
<accession>A0A0M2HRZ2</accession>
<keyword evidence="3" id="KW-1185">Reference proteome</keyword>
<dbReference type="Proteomes" id="UP000033900">
    <property type="component" value="Unassembled WGS sequence"/>
</dbReference>
<dbReference type="STRING" id="273678.RS84_00235"/>
<evidence type="ECO:0000313" key="3">
    <source>
        <dbReference type="Proteomes" id="UP000033900"/>
    </source>
</evidence>
<dbReference type="EMBL" id="JYJB01000003">
    <property type="protein sequence ID" value="KJL49522.1"/>
    <property type="molecule type" value="Genomic_DNA"/>
</dbReference>
<organism evidence="2 3">
    <name type="scientific">Microbacterium hydrocarbonoxydans</name>
    <dbReference type="NCBI Taxonomy" id="273678"/>
    <lineage>
        <taxon>Bacteria</taxon>
        <taxon>Bacillati</taxon>
        <taxon>Actinomycetota</taxon>
        <taxon>Actinomycetes</taxon>
        <taxon>Micrococcales</taxon>
        <taxon>Microbacteriaceae</taxon>
        <taxon>Microbacterium</taxon>
    </lineage>
</organism>
<comment type="caution">
    <text evidence="2">The sequence shown here is derived from an EMBL/GenBank/DDBJ whole genome shotgun (WGS) entry which is preliminary data.</text>
</comment>
<proteinExistence type="predicted"/>
<name>A0A0M2HRZ2_9MICO</name>
<feature type="region of interest" description="Disordered" evidence="1">
    <location>
        <begin position="73"/>
        <end position="93"/>
    </location>
</feature>
<gene>
    <name evidence="2" type="ORF">RS84_00235</name>
</gene>
<reference evidence="2 3" key="1">
    <citation type="submission" date="2015-02" db="EMBL/GenBank/DDBJ databases">
        <title>Draft genome sequences of ten Microbacterium spp. with emphasis on heavy metal contaminated environments.</title>
        <authorList>
            <person name="Corretto E."/>
        </authorList>
    </citation>
    <scope>NUCLEOTIDE SEQUENCE [LARGE SCALE GENOMIC DNA]</scope>
    <source>
        <strain evidence="2 3">SA35</strain>
    </source>
</reference>
<dbReference type="AlphaFoldDB" id="A0A0M2HRZ2"/>
<sequence>MDDRVCIRGCKQRGVHFAACDGRGDDGGTCWGCAPRECRDGSLICDRCFGRMRALLADGPDLLARVRSLADPMKATPTDKAPGGRSSSVEPPAPVDADYLDAITALEQLDSWWYVTLSEYSNDHDVITWLGAVVLDVHPEVEGERQAWSVADAMAKWGVERRTKGEPAWSPEDHLDPVRDQAVPIPEWGDPIVGWADAVRIAGSDSTLRRWIKREEIEVAGTFVIAGIRTRMFRRNELLATRERLSEKQMSGLVQNQTESEQRHPGAEDLGSPHGS</sequence>
<evidence type="ECO:0000256" key="1">
    <source>
        <dbReference type="SAM" id="MobiDB-lite"/>
    </source>
</evidence>
<protein>
    <submittedName>
        <fullName evidence="2">Uncharacterized protein</fullName>
    </submittedName>
</protein>